<gene>
    <name evidence="2" type="ORF">MFFC18_50740</name>
</gene>
<evidence type="ECO:0000313" key="3">
    <source>
        <dbReference type="Proteomes" id="UP000322214"/>
    </source>
</evidence>
<dbReference type="AlphaFoldDB" id="A0A5B9PIT4"/>
<name>A0A5B9PIT4_9BACT</name>
<feature type="region of interest" description="Disordered" evidence="1">
    <location>
        <begin position="151"/>
        <end position="171"/>
    </location>
</feature>
<dbReference type="Proteomes" id="UP000322214">
    <property type="component" value="Chromosome"/>
</dbReference>
<evidence type="ECO:0000256" key="1">
    <source>
        <dbReference type="SAM" id="MobiDB-lite"/>
    </source>
</evidence>
<dbReference type="RefSeq" id="WP_075084244.1">
    <property type="nucleotide sequence ID" value="NZ_CP042912.1"/>
</dbReference>
<reference evidence="2 3" key="1">
    <citation type="submission" date="2019-08" db="EMBL/GenBank/DDBJ databases">
        <title>Deep-cultivation of Planctomycetes and their phenomic and genomic characterization uncovers novel biology.</title>
        <authorList>
            <person name="Wiegand S."/>
            <person name="Jogler M."/>
            <person name="Boedeker C."/>
            <person name="Pinto D."/>
            <person name="Vollmers J."/>
            <person name="Rivas-Marin E."/>
            <person name="Kohn T."/>
            <person name="Peeters S.H."/>
            <person name="Heuer A."/>
            <person name="Rast P."/>
            <person name="Oberbeckmann S."/>
            <person name="Bunk B."/>
            <person name="Jeske O."/>
            <person name="Meyerdierks A."/>
            <person name="Storesund J.E."/>
            <person name="Kallscheuer N."/>
            <person name="Luecker S."/>
            <person name="Lage O.M."/>
            <person name="Pohl T."/>
            <person name="Merkel B.J."/>
            <person name="Hornburger P."/>
            <person name="Mueller R.-W."/>
            <person name="Bruemmer F."/>
            <person name="Labrenz M."/>
            <person name="Spormann A.M."/>
            <person name="Op den Camp H."/>
            <person name="Overmann J."/>
            <person name="Amann R."/>
            <person name="Jetten M.S.M."/>
            <person name="Mascher T."/>
            <person name="Medema M.H."/>
            <person name="Devos D.P."/>
            <person name="Kaster A.-K."/>
            <person name="Ovreas L."/>
            <person name="Rohde M."/>
            <person name="Galperin M.Y."/>
            <person name="Jogler C."/>
        </authorList>
    </citation>
    <scope>NUCLEOTIDE SEQUENCE [LARGE SCALE GENOMIC DNA]</scope>
    <source>
        <strain evidence="2 3">FC18</strain>
    </source>
</reference>
<dbReference type="KEGG" id="mff:MFFC18_50740"/>
<keyword evidence="3" id="KW-1185">Reference proteome</keyword>
<evidence type="ECO:0000313" key="2">
    <source>
        <dbReference type="EMBL" id="QEG25150.1"/>
    </source>
</evidence>
<accession>A0A5B9PIT4</accession>
<dbReference type="SUPFAM" id="SSF55874">
    <property type="entry name" value="ATPase domain of HSP90 chaperone/DNA topoisomerase II/histidine kinase"/>
    <property type="match status" value="2"/>
</dbReference>
<organism evidence="2 3">
    <name type="scientific">Mariniblastus fucicola</name>
    <dbReference type="NCBI Taxonomy" id="980251"/>
    <lineage>
        <taxon>Bacteria</taxon>
        <taxon>Pseudomonadati</taxon>
        <taxon>Planctomycetota</taxon>
        <taxon>Planctomycetia</taxon>
        <taxon>Pirellulales</taxon>
        <taxon>Pirellulaceae</taxon>
        <taxon>Mariniblastus</taxon>
    </lineage>
</organism>
<dbReference type="InterPro" id="IPR036890">
    <property type="entry name" value="HATPase_C_sf"/>
</dbReference>
<dbReference type="OrthoDB" id="263016at2"/>
<dbReference type="STRING" id="980251.GCA_001642875_01452"/>
<protein>
    <recommendedName>
        <fullName evidence="4">Histidine kinase-, DNA gyrase B-, and HSP90-like ATPase</fullName>
    </recommendedName>
</protein>
<sequence length="612" mass="68906">MPFKITARTILQLGAELISSDGIAFYELIKNAFDAGSKKVHVDVLMRIPIEIVQEIADSYEELEFENEDLAESEQAQVNGWLSASKALARKHLISSSPLAKDWLATIDSIFDCDELMEAFYDANAITFSDYGDGMSLDDLDRYYLTVGTPHRHNQRKEAEDGENEGESNGVILGEKGIGRLSAMRLGRQLSVKTATEEDAFWNHLDIDWDDFGEEIGKLVGEVHVEPEEGEEITKEEDRGTTIRVSCLNENWSSTKLQEIANSDIARLLDPFTKKKRISVFLRFNGRKVVIPKISEILLDRAHAILDAEFQIVENEKGEPDVCLSGNVQYLVSSATGAKLRNRVNPFEKSYVDLMGIFENEDDVDLDTCISLGPFSIKCYWFNRRLIKKITINEETLDLKKIIRQWSGGLALYRDGFRVPPYGSGDDDWLDLDRGALASQGYKVNRAQLIGKVDITGTDNPHLVDQTNREGLRNSRQTRALVLLCKNVLEVELRGYLKDVDDEIREEEKISFGDLSEQLDEVESKINNSLDDLAAVHDQNVELGLAKVEKRLRSAYRTVVNVVDEMQGVVEATEDEKSKLLHLAALGLSVEKLAHELNRTTRHALEGVLKLL</sequence>
<dbReference type="Gene3D" id="3.30.565.10">
    <property type="entry name" value="Histidine kinase-like ATPase, C-terminal domain"/>
    <property type="match status" value="1"/>
</dbReference>
<evidence type="ECO:0008006" key="4">
    <source>
        <dbReference type="Google" id="ProtNLM"/>
    </source>
</evidence>
<dbReference type="Pfam" id="PF13589">
    <property type="entry name" value="HATPase_c_3"/>
    <property type="match status" value="1"/>
</dbReference>
<proteinExistence type="predicted"/>
<dbReference type="EMBL" id="CP042912">
    <property type="protein sequence ID" value="QEG25150.1"/>
    <property type="molecule type" value="Genomic_DNA"/>
</dbReference>